<evidence type="ECO:0000313" key="3">
    <source>
        <dbReference type="Proteomes" id="UP001429564"/>
    </source>
</evidence>
<dbReference type="PANTHER" id="PTHR13887">
    <property type="entry name" value="GLUTATHIONE S-TRANSFERASE KAPPA"/>
    <property type="match status" value="1"/>
</dbReference>
<keyword evidence="3" id="KW-1185">Reference proteome</keyword>
<name>A0ABX0W6W3_9RHOB</name>
<dbReference type="InterPro" id="IPR001853">
    <property type="entry name" value="DSBA-like_thioredoxin_dom"/>
</dbReference>
<dbReference type="PANTHER" id="PTHR13887:SF41">
    <property type="entry name" value="THIOREDOXIN SUPERFAMILY PROTEIN"/>
    <property type="match status" value="1"/>
</dbReference>
<dbReference type="SUPFAM" id="SSF52833">
    <property type="entry name" value="Thioredoxin-like"/>
    <property type="match status" value="1"/>
</dbReference>
<dbReference type="Proteomes" id="UP001429564">
    <property type="component" value="Unassembled WGS sequence"/>
</dbReference>
<dbReference type="InterPro" id="IPR036249">
    <property type="entry name" value="Thioredoxin-like_sf"/>
</dbReference>
<dbReference type="Gene3D" id="3.40.30.10">
    <property type="entry name" value="Glutaredoxin"/>
    <property type="match status" value="1"/>
</dbReference>
<comment type="caution">
    <text evidence="2">The sequence shown here is derived from an EMBL/GenBank/DDBJ whole genome shotgun (WGS) entry which is preliminary data.</text>
</comment>
<protein>
    <recommendedName>
        <fullName evidence="1">DSBA-like thioredoxin domain-containing protein</fullName>
    </recommendedName>
</protein>
<evidence type="ECO:0000313" key="2">
    <source>
        <dbReference type="EMBL" id="NIZ60529.1"/>
    </source>
</evidence>
<proteinExistence type="predicted"/>
<dbReference type="Pfam" id="PF01323">
    <property type="entry name" value="DSBA"/>
    <property type="match status" value="1"/>
</dbReference>
<dbReference type="RefSeq" id="WP_167683100.1">
    <property type="nucleotide sequence ID" value="NZ_QHLQ01000004.1"/>
</dbReference>
<dbReference type="EMBL" id="QHLQ01000004">
    <property type="protein sequence ID" value="NIZ60529.1"/>
    <property type="molecule type" value="Genomic_DNA"/>
</dbReference>
<organism evidence="2 3">
    <name type="scientific">Parasedimentitalea denitrificans</name>
    <dbReference type="NCBI Taxonomy" id="2211118"/>
    <lineage>
        <taxon>Bacteria</taxon>
        <taxon>Pseudomonadati</taxon>
        <taxon>Pseudomonadota</taxon>
        <taxon>Alphaproteobacteria</taxon>
        <taxon>Rhodobacterales</taxon>
        <taxon>Paracoccaceae</taxon>
        <taxon>Parasedimentitalea</taxon>
    </lineage>
</organism>
<evidence type="ECO:0000259" key="1">
    <source>
        <dbReference type="Pfam" id="PF01323"/>
    </source>
</evidence>
<sequence>MQSIQISHFSDVLCVWAYVGQASLDRLQYDLGGQISVTQRYCSVFPDVWGKIDKQWDTRGGFDGYGDHVKSIVAGFEGLKLHPDTWFKTRPRSSASPHLFIKAVELIEQQQGVPAGFPDSLPTHAARSLRVAFFERGEDVCHWDVQRQVAAEIGIGFDEVLKRIETGEAIAQLSADYETAQAMGIAGSPTYVLDGGRQKLFGNISYGVIEANVKGLLAGEGGEAASLCS</sequence>
<feature type="domain" description="DSBA-like thioredoxin" evidence="1">
    <location>
        <begin position="126"/>
        <end position="209"/>
    </location>
</feature>
<gene>
    <name evidence="2" type="ORF">DL239_06015</name>
</gene>
<accession>A0ABX0W6W3</accession>
<reference evidence="2 3" key="1">
    <citation type="submission" date="2018-05" db="EMBL/GenBank/DDBJ databases">
        <authorList>
            <person name="Zhang Y.-J."/>
        </authorList>
    </citation>
    <scope>NUCLEOTIDE SEQUENCE [LARGE SCALE GENOMIC DNA]</scope>
    <source>
        <strain evidence="2 3">CY04</strain>
    </source>
</reference>